<evidence type="ECO:0000313" key="3">
    <source>
        <dbReference type="Proteomes" id="UP000051442"/>
    </source>
</evidence>
<dbReference type="Proteomes" id="UP000051442">
    <property type="component" value="Unassembled WGS sequence"/>
</dbReference>
<gene>
    <name evidence="2" type="ORF">FD14_GL001299</name>
</gene>
<comment type="caution">
    <text evidence="2">The sequence shown here is derived from an EMBL/GenBank/DDBJ whole genome shotgun (WGS) entry which is preliminary data.</text>
</comment>
<dbReference type="STRING" id="1423804.FD14_GL001299"/>
<feature type="transmembrane region" description="Helical" evidence="1">
    <location>
        <begin position="53"/>
        <end position="76"/>
    </location>
</feature>
<name>A0A0R2F6N2_9LACO</name>
<protein>
    <recommendedName>
        <fullName evidence="4">Hydrophobic protein</fullName>
    </recommendedName>
</protein>
<feature type="transmembrane region" description="Helical" evidence="1">
    <location>
        <begin position="96"/>
        <end position="116"/>
    </location>
</feature>
<evidence type="ECO:0000256" key="1">
    <source>
        <dbReference type="SAM" id="Phobius"/>
    </source>
</evidence>
<feature type="transmembrane region" description="Helical" evidence="1">
    <location>
        <begin position="147"/>
        <end position="165"/>
    </location>
</feature>
<sequence>MGILLYLLLIYGVFRVARKSFQFEKISRFELVTIPAYSALMFVLSMRWDGNNVLLLIGLMVIAALIGWFQSLKVIVQPTDQTDKHGRPIVKVKQGWPYVVGWLLVFALGVAVEVWHTGQFELVEILKELGHEVREDLFLFLKFGDDYAWYLWAVAATASITYTWLLRRKDQAVSAAIRRPDRSKNKSK</sequence>
<evidence type="ECO:0000313" key="2">
    <source>
        <dbReference type="EMBL" id="KRN21175.1"/>
    </source>
</evidence>
<evidence type="ECO:0008006" key="4">
    <source>
        <dbReference type="Google" id="ProtNLM"/>
    </source>
</evidence>
<keyword evidence="1" id="KW-0472">Membrane</keyword>
<keyword evidence="1" id="KW-0812">Transmembrane</keyword>
<dbReference type="PATRIC" id="fig|1423804.4.peg.1399"/>
<reference evidence="2 3" key="1">
    <citation type="journal article" date="2015" name="Genome Announc.">
        <title>Expanding the biotechnology potential of lactobacilli through comparative genomics of 213 strains and associated genera.</title>
        <authorList>
            <person name="Sun Z."/>
            <person name="Harris H.M."/>
            <person name="McCann A."/>
            <person name="Guo C."/>
            <person name="Argimon S."/>
            <person name="Zhang W."/>
            <person name="Yang X."/>
            <person name="Jeffery I.B."/>
            <person name="Cooney J.C."/>
            <person name="Kagawa T.F."/>
            <person name="Liu W."/>
            <person name="Song Y."/>
            <person name="Salvetti E."/>
            <person name="Wrobel A."/>
            <person name="Rasinkangas P."/>
            <person name="Parkhill J."/>
            <person name="Rea M.C."/>
            <person name="O'Sullivan O."/>
            <person name="Ritari J."/>
            <person name="Douillard F.P."/>
            <person name="Paul Ross R."/>
            <person name="Yang R."/>
            <person name="Briner A.E."/>
            <person name="Felis G.E."/>
            <person name="de Vos W.M."/>
            <person name="Barrangou R."/>
            <person name="Klaenhammer T.R."/>
            <person name="Caufield P.W."/>
            <person name="Cui Y."/>
            <person name="Zhang H."/>
            <person name="O'Toole P.W."/>
        </authorList>
    </citation>
    <scope>NUCLEOTIDE SEQUENCE [LARGE SCALE GENOMIC DNA]</scope>
    <source>
        <strain evidence="2 3">DSM 23365</strain>
    </source>
</reference>
<dbReference type="OrthoDB" id="2299756at2"/>
<proteinExistence type="predicted"/>
<dbReference type="EMBL" id="AYZM01000125">
    <property type="protein sequence ID" value="KRN21175.1"/>
    <property type="molecule type" value="Genomic_DNA"/>
</dbReference>
<keyword evidence="1" id="KW-1133">Transmembrane helix</keyword>
<keyword evidence="3" id="KW-1185">Reference proteome</keyword>
<dbReference type="AlphaFoldDB" id="A0A0R2F6N2"/>
<dbReference type="RefSeq" id="WP_054733372.1">
    <property type="nucleotide sequence ID" value="NZ_AYZM01000125.1"/>
</dbReference>
<organism evidence="2 3">
    <name type="scientific">Secundilactobacillus similis DSM 23365 = JCM 2765</name>
    <dbReference type="NCBI Taxonomy" id="1423804"/>
    <lineage>
        <taxon>Bacteria</taxon>
        <taxon>Bacillati</taxon>
        <taxon>Bacillota</taxon>
        <taxon>Bacilli</taxon>
        <taxon>Lactobacillales</taxon>
        <taxon>Lactobacillaceae</taxon>
        <taxon>Secundilactobacillus</taxon>
    </lineage>
</organism>
<accession>A0A0R2F6N2</accession>